<keyword evidence="1" id="KW-0812">Transmembrane</keyword>
<evidence type="ECO:0000256" key="1">
    <source>
        <dbReference type="SAM" id="Phobius"/>
    </source>
</evidence>
<keyword evidence="1" id="KW-1133">Transmembrane helix</keyword>
<feature type="transmembrane region" description="Helical" evidence="1">
    <location>
        <begin position="363"/>
        <end position="380"/>
    </location>
</feature>
<keyword evidence="1" id="KW-0472">Membrane</keyword>
<dbReference type="EMBL" id="NRRY01000028">
    <property type="protein sequence ID" value="MBK1619924.1"/>
    <property type="molecule type" value="Genomic_DNA"/>
</dbReference>
<proteinExistence type="predicted"/>
<keyword evidence="3" id="KW-1185">Reference proteome</keyword>
<dbReference type="AlphaFoldDB" id="A0A9X0WAN6"/>
<feature type="transmembrane region" description="Helical" evidence="1">
    <location>
        <begin position="226"/>
        <end position="246"/>
    </location>
</feature>
<gene>
    <name evidence="2" type="ORF">CKO42_16020</name>
</gene>
<name>A0A9X0WAN6_9GAMM</name>
<feature type="transmembrane region" description="Helical" evidence="1">
    <location>
        <begin position="292"/>
        <end position="313"/>
    </location>
</feature>
<feature type="transmembrane region" description="Helical" evidence="1">
    <location>
        <begin position="202"/>
        <end position="220"/>
    </location>
</feature>
<evidence type="ECO:0000313" key="3">
    <source>
        <dbReference type="Proteomes" id="UP001138768"/>
    </source>
</evidence>
<evidence type="ECO:0000313" key="2">
    <source>
        <dbReference type="EMBL" id="MBK1619924.1"/>
    </source>
</evidence>
<organism evidence="2 3">
    <name type="scientific">Lamprobacter modestohalophilus</name>
    <dbReference type="NCBI Taxonomy" id="1064514"/>
    <lineage>
        <taxon>Bacteria</taxon>
        <taxon>Pseudomonadati</taxon>
        <taxon>Pseudomonadota</taxon>
        <taxon>Gammaproteobacteria</taxon>
        <taxon>Chromatiales</taxon>
        <taxon>Chromatiaceae</taxon>
        <taxon>Lamprobacter</taxon>
    </lineage>
</organism>
<comment type="caution">
    <text evidence="2">The sequence shown here is derived from an EMBL/GenBank/DDBJ whole genome shotgun (WGS) entry which is preliminary data.</text>
</comment>
<reference evidence="2 3" key="1">
    <citation type="journal article" date="2020" name="Microorganisms">
        <title>Osmotic Adaptation and Compatible Solute Biosynthesis of Phototrophic Bacteria as Revealed from Genome Analyses.</title>
        <authorList>
            <person name="Imhoff J.F."/>
            <person name="Rahn T."/>
            <person name="Kunzel S."/>
            <person name="Keller A."/>
            <person name="Neulinger S.C."/>
        </authorList>
    </citation>
    <scope>NUCLEOTIDE SEQUENCE [LARGE SCALE GENOMIC DNA]</scope>
    <source>
        <strain evidence="2 3">DSM 25653</strain>
    </source>
</reference>
<feature type="transmembrane region" description="Helical" evidence="1">
    <location>
        <begin position="392"/>
        <end position="410"/>
    </location>
</feature>
<feature type="transmembrane region" description="Helical" evidence="1">
    <location>
        <begin position="258"/>
        <end position="280"/>
    </location>
</feature>
<feature type="transmembrane region" description="Helical" evidence="1">
    <location>
        <begin position="7"/>
        <end position="25"/>
    </location>
</feature>
<accession>A0A9X0WAN6</accession>
<feature type="transmembrane region" description="Helical" evidence="1">
    <location>
        <begin position="422"/>
        <end position="440"/>
    </location>
</feature>
<protein>
    <submittedName>
        <fullName evidence="2">Uncharacterized protein</fullName>
    </submittedName>
</protein>
<sequence>MLVGYGFVLGSLIAAGLLRLIGNLGLDLKPWLLLSLTALIVSAAFLVFWRSSRISNAQSGQKPDAAAVAAPNPEQPVPIWQGILFGALLLWLLGRLLGLALELWWQPLFSWDAWTTWMVRARVWTELQTLTPFISPQAWLADPSAGSYTIDAYQYPETVSLLAAWPVLILGEWNESVAKLPWLGCAAALALAFFGQARRWGVSPLAALVAVWLVFSLPILDSHIALAGYADLWLATLIGLAFMAFLHWVRDRDWRQGALALALVGCLPLIKQEGAVWAGLFLPALAAVWMPWRWWLIAGVVAAGLACWVWLTGGVEIKLPLLGELRVAPGGLVLPYVGEFNLGYQGDWGPVWQHLFVRSSWHLFGYLLLLALAAAFIQVGRRRYSEPWSRAGLIWVLSALFAFYLLFFWTNAAEWAVKGTSINRIFLQFSPALMFWMLTLSTHRVPMAHHPSQSPPA</sequence>
<dbReference type="Proteomes" id="UP001138768">
    <property type="component" value="Unassembled WGS sequence"/>
</dbReference>
<feature type="transmembrane region" description="Helical" evidence="1">
    <location>
        <begin position="31"/>
        <end position="49"/>
    </location>
</feature>